<feature type="region of interest" description="Disordered" evidence="1">
    <location>
        <begin position="82"/>
        <end position="120"/>
    </location>
</feature>
<evidence type="ECO:0000256" key="1">
    <source>
        <dbReference type="SAM" id="MobiDB-lite"/>
    </source>
</evidence>
<sequence length="173" mass="19883">MFDLKLCLLDLIRPSSNPKPKKSLKEMSTNYSSNFMQKYNDLNIIYFNENMSMTSRYDMRNYSPVYKQQIFRTSPMSSSFTMRQNTNREWGSESVSFEFSSDDREDKTESETDGAHTDAEDSAGAALDSFCTLCTSSFSFNQCRYCDDSACSSKCQSEKNIPNLCCRDQNAIR</sequence>
<organism evidence="2 3">
    <name type="scientific">Hermetia illucens</name>
    <name type="common">Black soldier fly</name>
    <dbReference type="NCBI Taxonomy" id="343691"/>
    <lineage>
        <taxon>Eukaryota</taxon>
        <taxon>Metazoa</taxon>
        <taxon>Ecdysozoa</taxon>
        <taxon>Arthropoda</taxon>
        <taxon>Hexapoda</taxon>
        <taxon>Insecta</taxon>
        <taxon>Pterygota</taxon>
        <taxon>Neoptera</taxon>
        <taxon>Endopterygota</taxon>
        <taxon>Diptera</taxon>
        <taxon>Brachycera</taxon>
        <taxon>Stratiomyomorpha</taxon>
        <taxon>Stratiomyidae</taxon>
        <taxon>Hermetiinae</taxon>
        <taxon>Hermetia</taxon>
    </lineage>
</organism>
<accession>A0A7R8V2B7</accession>
<protein>
    <submittedName>
        <fullName evidence="2">Uncharacterized protein</fullName>
    </submittedName>
</protein>
<dbReference type="Proteomes" id="UP000594454">
    <property type="component" value="Chromosome 5"/>
</dbReference>
<proteinExistence type="predicted"/>
<gene>
    <name evidence="2" type="ORF">HERILL_LOCUS13956</name>
</gene>
<dbReference type="AlphaFoldDB" id="A0A7R8V2B7"/>
<evidence type="ECO:0000313" key="2">
    <source>
        <dbReference type="EMBL" id="CAD7091541.1"/>
    </source>
</evidence>
<keyword evidence="3" id="KW-1185">Reference proteome</keyword>
<name>A0A7R8V2B7_HERIL</name>
<dbReference type="EMBL" id="LR899013">
    <property type="protein sequence ID" value="CAD7091541.1"/>
    <property type="molecule type" value="Genomic_DNA"/>
</dbReference>
<reference evidence="2 3" key="1">
    <citation type="submission" date="2020-11" db="EMBL/GenBank/DDBJ databases">
        <authorList>
            <person name="Wallbank WR R."/>
            <person name="Pardo Diaz C."/>
            <person name="Kozak K."/>
            <person name="Martin S."/>
            <person name="Jiggins C."/>
            <person name="Moest M."/>
            <person name="Warren A I."/>
            <person name="Generalovic N T."/>
            <person name="Byers J.R.P. K."/>
            <person name="Montejo-Kovacevich G."/>
            <person name="Yen C E."/>
        </authorList>
    </citation>
    <scope>NUCLEOTIDE SEQUENCE [LARGE SCALE GENOMIC DNA]</scope>
</reference>
<feature type="compositionally biased region" description="Basic and acidic residues" evidence="1">
    <location>
        <begin position="101"/>
        <end position="119"/>
    </location>
</feature>
<dbReference type="InParanoid" id="A0A7R8V2B7"/>
<evidence type="ECO:0000313" key="3">
    <source>
        <dbReference type="Proteomes" id="UP000594454"/>
    </source>
</evidence>